<gene>
    <name evidence="2" type="ORF">HDF23_001138</name>
</gene>
<keyword evidence="1" id="KW-0812">Transmembrane</keyword>
<protein>
    <recommendedName>
        <fullName evidence="4">Fumarate hydratase</fullName>
    </recommendedName>
</protein>
<keyword evidence="1" id="KW-1133">Transmembrane helix</keyword>
<reference evidence="2 3" key="1">
    <citation type="submission" date="2020-08" db="EMBL/GenBank/DDBJ databases">
        <title>Genomic Encyclopedia of Type Strains, Phase IV (KMG-V): Genome sequencing to study the core and pangenomes of soil and plant-associated prokaryotes.</title>
        <authorList>
            <person name="Whitman W."/>
        </authorList>
    </citation>
    <scope>NUCLEOTIDE SEQUENCE [LARGE SCALE GENOMIC DNA]</scope>
    <source>
        <strain evidence="2 3">ANJLi2</strain>
    </source>
</reference>
<evidence type="ECO:0008006" key="4">
    <source>
        <dbReference type="Google" id="ProtNLM"/>
    </source>
</evidence>
<organism evidence="2 3">
    <name type="scientific">Mucilaginibacter lappiensis</name>
    <dbReference type="NCBI Taxonomy" id="354630"/>
    <lineage>
        <taxon>Bacteria</taxon>
        <taxon>Pseudomonadati</taxon>
        <taxon>Bacteroidota</taxon>
        <taxon>Sphingobacteriia</taxon>
        <taxon>Sphingobacteriales</taxon>
        <taxon>Sphingobacteriaceae</taxon>
        <taxon>Mucilaginibacter</taxon>
    </lineage>
</organism>
<evidence type="ECO:0000256" key="1">
    <source>
        <dbReference type="SAM" id="Phobius"/>
    </source>
</evidence>
<dbReference type="EMBL" id="JACHCB010000002">
    <property type="protein sequence ID" value="MBB6108403.1"/>
    <property type="molecule type" value="Genomic_DNA"/>
</dbReference>
<accession>A0ABR6PFL9</accession>
<comment type="caution">
    <text evidence="2">The sequence shown here is derived from an EMBL/GenBank/DDBJ whole genome shotgun (WGS) entry which is preliminary data.</text>
</comment>
<evidence type="ECO:0000313" key="2">
    <source>
        <dbReference type="EMBL" id="MBB6108403.1"/>
    </source>
</evidence>
<proteinExistence type="predicted"/>
<name>A0ABR6PFL9_9SPHI</name>
<dbReference type="Proteomes" id="UP000541583">
    <property type="component" value="Unassembled WGS sequence"/>
</dbReference>
<sequence>MSKPFSFSLLSIITKGPFAFYLLPFAFLLASCTMNPDKQKPGEKYVQGEWRQDSVPAQKRLVSYSLYDLKFSCDSFFVKISSYSKVNYGADSCMNSGHWAEYIKGTYTQRQDTLHLKGEFCNADGSYKDEKGCFRSGDYEEYFKVKQKTDSLIQFASTSNVIPINAHLIKRTSCTPKPL</sequence>
<keyword evidence="3" id="KW-1185">Reference proteome</keyword>
<dbReference type="PROSITE" id="PS51257">
    <property type="entry name" value="PROKAR_LIPOPROTEIN"/>
    <property type="match status" value="1"/>
</dbReference>
<dbReference type="RefSeq" id="WP_076371317.1">
    <property type="nucleotide sequence ID" value="NZ_FTMG01000002.1"/>
</dbReference>
<feature type="transmembrane region" description="Helical" evidence="1">
    <location>
        <begin position="6"/>
        <end position="30"/>
    </location>
</feature>
<keyword evidence="1" id="KW-0472">Membrane</keyword>
<evidence type="ECO:0000313" key="3">
    <source>
        <dbReference type="Proteomes" id="UP000541583"/>
    </source>
</evidence>